<dbReference type="SUPFAM" id="SSF63829">
    <property type="entry name" value="Calcium-dependent phosphotriesterase"/>
    <property type="match status" value="1"/>
</dbReference>
<dbReference type="EMBL" id="ML993583">
    <property type="protein sequence ID" value="KAF2171423.1"/>
    <property type="molecule type" value="Genomic_DNA"/>
</dbReference>
<protein>
    <recommendedName>
        <fullName evidence="4">SMP-30/Gluconolactonase/LRE-like region domain-containing protein</fullName>
    </recommendedName>
</protein>
<dbReference type="PANTHER" id="PTHR42060:SF1">
    <property type="entry name" value="NHL REPEAT-CONTAINING PROTEIN"/>
    <property type="match status" value="1"/>
</dbReference>
<dbReference type="InterPro" id="IPR052998">
    <property type="entry name" value="Hetero-Diels-Alderase-like"/>
</dbReference>
<keyword evidence="1" id="KW-0732">Signal</keyword>
<dbReference type="OrthoDB" id="9977941at2759"/>
<accession>A0A6A6CXI7</accession>
<evidence type="ECO:0008006" key="4">
    <source>
        <dbReference type="Google" id="ProtNLM"/>
    </source>
</evidence>
<gene>
    <name evidence="2" type="ORF">M409DRAFT_18540</name>
</gene>
<dbReference type="InterPro" id="IPR011042">
    <property type="entry name" value="6-blade_b-propeller_TolB-like"/>
</dbReference>
<dbReference type="PANTHER" id="PTHR42060">
    <property type="entry name" value="NHL REPEAT-CONTAINING PROTEIN-RELATED"/>
    <property type="match status" value="1"/>
</dbReference>
<evidence type="ECO:0000313" key="2">
    <source>
        <dbReference type="EMBL" id="KAF2171423.1"/>
    </source>
</evidence>
<evidence type="ECO:0000313" key="3">
    <source>
        <dbReference type="Proteomes" id="UP000799537"/>
    </source>
</evidence>
<keyword evidence="3" id="KW-1185">Reference proteome</keyword>
<proteinExistence type="predicted"/>
<dbReference type="GeneID" id="54557817"/>
<feature type="chain" id="PRO_5025556182" description="SMP-30/Gluconolactonase/LRE-like region domain-containing protein" evidence="1">
    <location>
        <begin position="19"/>
        <end position="340"/>
    </location>
</feature>
<feature type="signal peptide" evidence="1">
    <location>
        <begin position="1"/>
        <end position="18"/>
    </location>
</feature>
<sequence length="340" mass="35928">MELPSLFALFTICSLCLAAPQPIAANSAAAVPVQPETIYTFNSSFIPENTLLRNNNQLLVTCTTCPYIFQLDPTQGQDQTPKLVHTFNGYGSVTGIVQLQKDVFAVSVGNYTISGGPVNGTWNIWLLDLRSYVPPSYDPSKVTAVLMGSATQATIIDGLAIVNASRGLIAGTDFQQGTIWLTDIALNRTTALITSADLGPNAGGATGPLGRAGVNGLKFRDSRLYFTTTSSGNYGYVPVNTQTGQATGGITTLFDYSFRLDDFNFAASGNVYFTTFDSSPNGGIYRRASGTPAGQNGTTEVIAEYGTNSVIANDTGSGCNVIFSAALRNQVLRARLEGAC</sequence>
<organism evidence="2 3">
    <name type="scientific">Zasmidium cellare ATCC 36951</name>
    <dbReference type="NCBI Taxonomy" id="1080233"/>
    <lineage>
        <taxon>Eukaryota</taxon>
        <taxon>Fungi</taxon>
        <taxon>Dikarya</taxon>
        <taxon>Ascomycota</taxon>
        <taxon>Pezizomycotina</taxon>
        <taxon>Dothideomycetes</taxon>
        <taxon>Dothideomycetidae</taxon>
        <taxon>Mycosphaerellales</taxon>
        <taxon>Mycosphaerellaceae</taxon>
        <taxon>Zasmidium</taxon>
    </lineage>
</organism>
<evidence type="ECO:0000256" key="1">
    <source>
        <dbReference type="SAM" id="SignalP"/>
    </source>
</evidence>
<dbReference type="AlphaFoldDB" id="A0A6A6CXI7"/>
<dbReference type="Proteomes" id="UP000799537">
    <property type="component" value="Unassembled WGS sequence"/>
</dbReference>
<reference evidence="2" key="1">
    <citation type="journal article" date="2020" name="Stud. Mycol.">
        <title>101 Dothideomycetes genomes: a test case for predicting lifestyles and emergence of pathogens.</title>
        <authorList>
            <person name="Haridas S."/>
            <person name="Albert R."/>
            <person name="Binder M."/>
            <person name="Bloem J."/>
            <person name="Labutti K."/>
            <person name="Salamov A."/>
            <person name="Andreopoulos B."/>
            <person name="Baker S."/>
            <person name="Barry K."/>
            <person name="Bills G."/>
            <person name="Bluhm B."/>
            <person name="Cannon C."/>
            <person name="Castanera R."/>
            <person name="Culley D."/>
            <person name="Daum C."/>
            <person name="Ezra D."/>
            <person name="Gonzalez J."/>
            <person name="Henrissat B."/>
            <person name="Kuo A."/>
            <person name="Liang C."/>
            <person name="Lipzen A."/>
            <person name="Lutzoni F."/>
            <person name="Magnuson J."/>
            <person name="Mondo S."/>
            <person name="Nolan M."/>
            <person name="Ohm R."/>
            <person name="Pangilinan J."/>
            <person name="Park H.-J."/>
            <person name="Ramirez L."/>
            <person name="Alfaro M."/>
            <person name="Sun H."/>
            <person name="Tritt A."/>
            <person name="Yoshinaga Y."/>
            <person name="Zwiers L.-H."/>
            <person name="Turgeon B."/>
            <person name="Goodwin S."/>
            <person name="Spatafora J."/>
            <person name="Crous P."/>
            <person name="Grigoriev I."/>
        </authorList>
    </citation>
    <scope>NUCLEOTIDE SEQUENCE</scope>
    <source>
        <strain evidence="2">ATCC 36951</strain>
    </source>
</reference>
<name>A0A6A6CXI7_ZASCE</name>
<dbReference type="Gene3D" id="2.120.10.30">
    <property type="entry name" value="TolB, C-terminal domain"/>
    <property type="match status" value="1"/>
</dbReference>
<dbReference type="RefSeq" id="XP_033672312.1">
    <property type="nucleotide sequence ID" value="XM_033804545.1"/>
</dbReference>